<evidence type="ECO:0000313" key="2">
    <source>
        <dbReference type="EMBL" id="KRY85880.1"/>
    </source>
</evidence>
<organism evidence="2 3">
    <name type="scientific">Trichinella pseudospiralis</name>
    <name type="common">Parasitic roundworm</name>
    <dbReference type="NCBI Taxonomy" id="6337"/>
    <lineage>
        <taxon>Eukaryota</taxon>
        <taxon>Metazoa</taxon>
        <taxon>Ecdysozoa</taxon>
        <taxon>Nematoda</taxon>
        <taxon>Enoplea</taxon>
        <taxon>Dorylaimia</taxon>
        <taxon>Trichinellida</taxon>
        <taxon>Trichinellidae</taxon>
        <taxon>Trichinella</taxon>
    </lineage>
</organism>
<feature type="compositionally biased region" description="Basic and acidic residues" evidence="1">
    <location>
        <begin position="221"/>
        <end position="249"/>
    </location>
</feature>
<evidence type="ECO:0000313" key="3">
    <source>
        <dbReference type="Proteomes" id="UP000054995"/>
    </source>
</evidence>
<protein>
    <submittedName>
        <fullName evidence="2">Uncharacterized protein</fullName>
    </submittedName>
</protein>
<reference evidence="2 3" key="1">
    <citation type="submission" date="2015-01" db="EMBL/GenBank/DDBJ databases">
        <title>Evolution of Trichinella species and genotypes.</title>
        <authorList>
            <person name="Korhonen P.K."/>
            <person name="Edoardo P."/>
            <person name="Giuseppe L.R."/>
            <person name="Gasser R.B."/>
        </authorList>
    </citation>
    <scope>NUCLEOTIDE SEQUENCE [LARGE SCALE GENOMIC DNA]</scope>
    <source>
        <strain evidence="2">ISS470</strain>
    </source>
</reference>
<accession>A0A0V1FIL2</accession>
<feature type="region of interest" description="Disordered" evidence="1">
    <location>
        <begin position="221"/>
        <end position="251"/>
    </location>
</feature>
<dbReference type="Proteomes" id="UP000054995">
    <property type="component" value="Unassembled WGS sequence"/>
</dbReference>
<evidence type="ECO:0000256" key="1">
    <source>
        <dbReference type="SAM" id="MobiDB-lite"/>
    </source>
</evidence>
<keyword evidence="3" id="KW-1185">Reference proteome</keyword>
<dbReference type="EMBL" id="JYDT01000081">
    <property type="protein sequence ID" value="KRY85880.1"/>
    <property type="molecule type" value="Genomic_DNA"/>
</dbReference>
<sequence>MDAVNPMLEEYYKKKDDIEMLIMLLIDFVEKTKIFANKIKDVTIACNRFVVSGVKITEMLEKLDEFKEFNATLKHTCMPTLIKMNSELSIIHSNICRFSDENSEINKQQLAEISMIMGYTHRKSFDNVFCKVKKIEQRIKKIQMQIQRDPLRMMTHERSYSDAVKELSRELCFLQNRIQMNEYLIKQNLSNAFNMSESSFKEVEDFINLFVKENENYKSSENDDHSFVDGDADERTNFSNDRENSEFMKRTNSGSIKRTKPWFSYFTTKERRSLVGVLFYNLTCHQLNNRHSVWTLSS</sequence>
<dbReference type="AlphaFoldDB" id="A0A0V1FIL2"/>
<name>A0A0V1FIL2_TRIPS</name>
<gene>
    <name evidence="2" type="ORF">T4D_8380</name>
</gene>
<comment type="caution">
    <text evidence="2">The sequence shown here is derived from an EMBL/GenBank/DDBJ whole genome shotgun (WGS) entry which is preliminary data.</text>
</comment>
<proteinExistence type="predicted"/>